<feature type="transmembrane region" description="Helical" evidence="6">
    <location>
        <begin position="248"/>
        <end position="272"/>
    </location>
</feature>
<dbReference type="Proteomes" id="UP001595821">
    <property type="component" value="Unassembled WGS sequence"/>
</dbReference>
<dbReference type="GeneID" id="71854144"/>
<feature type="transmembrane region" description="Helical" evidence="6">
    <location>
        <begin position="60"/>
        <end position="80"/>
    </location>
</feature>
<feature type="transmembrane region" description="Helical" evidence="6">
    <location>
        <begin position="284"/>
        <end position="303"/>
    </location>
</feature>
<evidence type="ECO:0000256" key="1">
    <source>
        <dbReference type="ARBA" id="ARBA00004141"/>
    </source>
</evidence>
<reference evidence="7 8" key="1">
    <citation type="journal article" date="2014" name="Int. J. Syst. Evol. Microbiol.">
        <title>Complete genome sequence of Corynebacterium casei LMG S-19264T (=DSM 44701T), isolated from a smear-ripened cheese.</title>
        <authorList>
            <consortium name="US DOE Joint Genome Institute (JGI-PGF)"/>
            <person name="Walter F."/>
            <person name="Albersmeier A."/>
            <person name="Kalinowski J."/>
            <person name="Ruckert C."/>
        </authorList>
    </citation>
    <scope>NUCLEOTIDE SEQUENCE [LARGE SCALE GENOMIC DNA]</scope>
    <source>
        <strain evidence="7 8">IBRC-M 10912</strain>
    </source>
</reference>
<keyword evidence="3 6" id="KW-0812">Transmembrane</keyword>
<organism evidence="7 8">
    <name type="scientific">Natribaculum luteum</name>
    <dbReference type="NCBI Taxonomy" id="1586232"/>
    <lineage>
        <taxon>Archaea</taxon>
        <taxon>Methanobacteriati</taxon>
        <taxon>Methanobacteriota</taxon>
        <taxon>Stenosarchaea group</taxon>
        <taxon>Halobacteria</taxon>
        <taxon>Halobacteriales</taxon>
        <taxon>Natrialbaceae</taxon>
        <taxon>Natribaculum</taxon>
    </lineage>
</organism>
<keyword evidence="4 6" id="KW-1133">Transmembrane helix</keyword>
<dbReference type="GO" id="GO:0016020">
    <property type="term" value="C:membrane"/>
    <property type="evidence" value="ECO:0007669"/>
    <property type="project" value="UniProtKB-SubCell"/>
</dbReference>
<dbReference type="PANTHER" id="PTHR21716">
    <property type="entry name" value="TRANSMEMBRANE PROTEIN"/>
    <property type="match status" value="1"/>
</dbReference>
<feature type="transmembrane region" description="Helical" evidence="6">
    <location>
        <begin position="7"/>
        <end position="40"/>
    </location>
</feature>
<evidence type="ECO:0000256" key="3">
    <source>
        <dbReference type="ARBA" id="ARBA00022692"/>
    </source>
</evidence>
<gene>
    <name evidence="7" type="ORF">ACFOZ7_17370</name>
</gene>
<dbReference type="InterPro" id="IPR002549">
    <property type="entry name" value="AI-2E-like"/>
</dbReference>
<evidence type="ECO:0000313" key="7">
    <source>
        <dbReference type="EMBL" id="MFC4248673.1"/>
    </source>
</evidence>
<comment type="subcellular location">
    <subcellularLocation>
        <location evidence="1">Membrane</location>
        <topology evidence="1">Multi-pass membrane protein</topology>
    </subcellularLocation>
</comment>
<evidence type="ECO:0000256" key="5">
    <source>
        <dbReference type="ARBA" id="ARBA00023136"/>
    </source>
</evidence>
<protein>
    <submittedName>
        <fullName evidence="7">AI-2E family transporter</fullName>
    </submittedName>
</protein>
<comment type="similarity">
    <text evidence="2">Belongs to the autoinducer-2 exporter (AI-2E) (TC 2.A.86) family.</text>
</comment>
<sequence>MNLSKGYLLALVVAFGALSLLLVLPFAQYVLVAVLIAYILHPLQERLESRTSPTVSALALVLLATAGFVVPFVLMLGVVVDSATRIVEGFDPESVQLAELERIIAERTGMQVDLTSELTTSGQEVGLVVLQQSPNAFTTITHTLIGLGLAIFLVYYLLKDGRAFVDWVRETTPLPADVQDDFYRELNAVMWAVLVGHVLIAIVQGVIAGAGLIATGVPNGIFWTFVMIVLALIPLVGAFLVWGPAVVYLALTGEPFLAVALFVYSAIVVSISDDYLRPIVVDRYAELSPAIIILGVLGGAYAFGIMGLFFGPVILGAFAATLSVVNEHYHRLEAEQASG</sequence>
<evidence type="ECO:0000256" key="4">
    <source>
        <dbReference type="ARBA" id="ARBA00022989"/>
    </source>
</evidence>
<dbReference type="AlphaFoldDB" id="A0ABD5P411"/>
<keyword evidence="5 6" id="KW-0472">Membrane</keyword>
<evidence type="ECO:0000256" key="6">
    <source>
        <dbReference type="SAM" id="Phobius"/>
    </source>
</evidence>
<name>A0ABD5P411_9EURY</name>
<dbReference type="EMBL" id="JBHSDJ010000126">
    <property type="protein sequence ID" value="MFC4248673.1"/>
    <property type="molecule type" value="Genomic_DNA"/>
</dbReference>
<proteinExistence type="inferred from homology"/>
<feature type="transmembrane region" description="Helical" evidence="6">
    <location>
        <begin position="188"/>
        <end position="214"/>
    </location>
</feature>
<evidence type="ECO:0000256" key="2">
    <source>
        <dbReference type="ARBA" id="ARBA00009773"/>
    </source>
</evidence>
<feature type="transmembrane region" description="Helical" evidence="6">
    <location>
        <begin position="136"/>
        <end position="158"/>
    </location>
</feature>
<feature type="transmembrane region" description="Helical" evidence="6">
    <location>
        <begin position="221"/>
        <end position="242"/>
    </location>
</feature>
<dbReference type="RefSeq" id="WP_246966236.1">
    <property type="nucleotide sequence ID" value="NZ_CP095397.1"/>
</dbReference>
<accession>A0ABD5P411</accession>
<dbReference type="PANTHER" id="PTHR21716:SF4">
    <property type="entry name" value="TRANSMEMBRANE PROTEIN 245"/>
    <property type="match status" value="1"/>
</dbReference>
<dbReference type="Pfam" id="PF01594">
    <property type="entry name" value="AI-2E_transport"/>
    <property type="match status" value="1"/>
</dbReference>
<comment type="caution">
    <text evidence="7">The sequence shown here is derived from an EMBL/GenBank/DDBJ whole genome shotgun (WGS) entry which is preliminary data.</text>
</comment>
<evidence type="ECO:0000313" key="8">
    <source>
        <dbReference type="Proteomes" id="UP001595821"/>
    </source>
</evidence>